<comment type="caution">
    <text evidence="1">The sequence shown here is derived from an EMBL/GenBank/DDBJ whole genome shotgun (WGS) entry which is preliminary data.</text>
</comment>
<evidence type="ECO:0000313" key="1">
    <source>
        <dbReference type="EMBL" id="OFV72307.1"/>
    </source>
</evidence>
<name>A0A1F2PLU1_9FIRM</name>
<dbReference type="STRING" id="52694.ACWI_02180"/>
<reference evidence="1 2" key="1">
    <citation type="submission" date="2015-09" db="EMBL/GenBank/DDBJ databases">
        <title>Genome sequence of Acetobacterium wieringae DSM 1911.</title>
        <authorList>
            <person name="Poehlein A."/>
            <person name="Bengelsdorf F.R."/>
            <person name="Schiel-Bengelsdorf B."/>
            <person name="Duerre P."/>
            <person name="Daniel R."/>
        </authorList>
    </citation>
    <scope>NUCLEOTIDE SEQUENCE [LARGE SCALE GENOMIC DNA]</scope>
    <source>
        <strain evidence="1 2">DSM 1911</strain>
    </source>
</reference>
<evidence type="ECO:0000313" key="2">
    <source>
        <dbReference type="Proteomes" id="UP000176244"/>
    </source>
</evidence>
<accession>A0A1F2PLU1</accession>
<dbReference type="AlphaFoldDB" id="A0A1F2PLU1"/>
<gene>
    <name evidence="1" type="ORF">ACWI_02180</name>
</gene>
<organism evidence="1 2">
    <name type="scientific">Acetobacterium wieringae</name>
    <dbReference type="NCBI Taxonomy" id="52694"/>
    <lineage>
        <taxon>Bacteria</taxon>
        <taxon>Bacillati</taxon>
        <taxon>Bacillota</taxon>
        <taxon>Clostridia</taxon>
        <taxon>Eubacteriales</taxon>
        <taxon>Eubacteriaceae</taxon>
        <taxon>Acetobacterium</taxon>
    </lineage>
</organism>
<sequence length="67" mass="7847">MTVRRFVCHASQSMSGKLEQQQMNQERAKQARKNGTTRIYYLMLKRLNGRSLFGVHAERSAFIEELD</sequence>
<protein>
    <submittedName>
        <fullName evidence="1">Uncharacterized protein</fullName>
    </submittedName>
</protein>
<dbReference type="EMBL" id="LKEU01000010">
    <property type="protein sequence ID" value="OFV72307.1"/>
    <property type="molecule type" value="Genomic_DNA"/>
</dbReference>
<dbReference type="Proteomes" id="UP000176244">
    <property type="component" value="Unassembled WGS sequence"/>
</dbReference>
<proteinExistence type="predicted"/>